<evidence type="ECO:0000313" key="7">
    <source>
        <dbReference type="EMBL" id="WTU77440.1"/>
    </source>
</evidence>
<dbReference type="EMBL" id="CP108264">
    <property type="protein sequence ID" value="WTU77440.1"/>
    <property type="molecule type" value="Genomic_DNA"/>
</dbReference>
<feature type="domain" description="Hydroxymethylglutaryl-coenzyme A synthase C-terminal" evidence="6">
    <location>
        <begin position="179"/>
        <end position="252"/>
    </location>
</feature>
<dbReference type="Pfam" id="PF01154">
    <property type="entry name" value="HMG_CoA_synt_N"/>
    <property type="match status" value="1"/>
</dbReference>
<evidence type="ECO:0000256" key="4">
    <source>
        <dbReference type="PIRSR" id="PIRSR611554-2"/>
    </source>
</evidence>
<gene>
    <name evidence="7" type="ORF">OG327_31225</name>
</gene>
<protein>
    <submittedName>
        <fullName evidence="7">Hydroxymethylglutaryl-CoA synthase</fullName>
        <ecNumber evidence="7">2.3.3.10</ecNumber>
    </submittedName>
</protein>
<dbReference type="PANTHER" id="PTHR43323:SF2">
    <property type="entry name" value="HYDROXYMETHYLGLUTARYL-COA SYNTHASE"/>
    <property type="match status" value="1"/>
</dbReference>
<evidence type="ECO:0000256" key="3">
    <source>
        <dbReference type="PIRSR" id="PIRSR611554-1"/>
    </source>
</evidence>
<dbReference type="GO" id="GO:0016747">
    <property type="term" value="F:acyltransferase activity, transferring groups other than amino-acyl groups"/>
    <property type="evidence" value="ECO:0007669"/>
    <property type="project" value="UniProtKB-ARBA"/>
</dbReference>
<dbReference type="CDD" id="cd00827">
    <property type="entry name" value="init_cond_enzymes"/>
    <property type="match status" value="1"/>
</dbReference>
<feature type="domain" description="Hydroxymethylglutaryl-coenzyme A synthase C-terminal" evidence="6">
    <location>
        <begin position="264"/>
        <end position="324"/>
    </location>
</feature>
<evidence type="ECO:0000256" key="1">
    <source>
        <dbReference type="ARBA" id="ARBA00007061"/>
    </source>
</evidence>
<feature type="binding site" evidence="4">
    <location>
        <position position="147"/>
    </location>
    <ligand>
        <name>(3S)-3-hydroxy-3-methylglutaryl-CoA</name>
        <dbReference type="ChEBI" id="CHEBI:43074"/>
    </ligand>
</feature>
<dbReference type="EC" id="2.3.3.10" evidence="7"/>
<dbReference type="InterPro" id="IPR011554">
    <property type="entry name" value="HMG_CoA_synthase_prok"/>
</dbReference>
<feature type="domain" description="Hydroxymethylglutaryl-coenzyme A synthase N-terminal" evidence="5">
    <location>
        <begin position="7"/>
        <end position="169"/>
    </location>
</feature>
<evidence type="ECO:0000256" key="2">
    <source>
        <dbReference type="ARBA" id="ARBA00022679"/>
    </source>
</evidence>
<dbReference type="GO" id="GO:0004421">
    <property type="term" value="F:hydroxymethylglutaryl-CoA synthase activity"/>
    <property type="evidence" value="ECO:0007669"/>
    <property type="project" value="UniProtKB-EC"/>
</dbReference>
<dbReference type="InterPro" id="IPR016039">
    <property type="entry name" value="Thiolase-like"/>
</dbReference>
<evidence type="ECO:0000259" key="5">
    <source>
        <dbReference type="Pfam" id="PF01154"/>
    </source>
</evidence>
<dbReference type="InterPro" id="IPR013528">
    <property type="entry name" value="HMG_CoA_synth_N"/>
</dbReference>
<dbReference type="PANTHER" id="PTHR43323">
    <property type="entry name" value="3-HYDROXY-3-METHYLGLUTARYL COENZYME A SYNTHASE"/>
    <property type="match status" value="1"/>
</dbReference>
<sequence>MPPDPPIGIHDLSFATTSLVLTHAELSTHTGASLAKYHKGIGQKAMSVPAADEDIVTMAADAAAPIIERHGTDRIRTILFATETSIDQSKAAGIYVHALLGLPPHVRVVELKQACYGATAALQLATALVHQDPTQQVLVLASDVARYDLDSPGEATQGAAAAALLIAADPALVSINSPSGLFTADTMDFWRPNYRTTALVDGKKSLAAYLTALNATWHDYQTRGGLPIEDLHTICYHQPFTRMAYKAHRQLLDHTGAPADTTTVDNAIAPTTHYNEVLGNSYTASLYLALASLLDTGGELDGHTLGLFSYGSGSVAEFLTGRIVPGYRTALRTKAHHHAITRRRPITYDTYRHIHTNPLPTDGSHHELPHQTQGNYRLAALREHQRIYEKTRQ</sequence>
<feature type="active site" description="Proton donor/acceptor" evidence="3">
    <location>
        <position position="237"/>
    </location>
</feature>
<feature type="binding site" evidence="4">
    <location>
        <position position="246"/>
    </location>
    <ligand>
        <name>(3S)-3-hydroxy-3-methylglutaryl-CoA</name>
        <dbReference type="ChEBI" id="CHEBI:43074"/>
    </ligand>
</feature>
<feature type="binding site" evidence="4">
    <location>
        <position position="280"/>
    </location>
    <ligand>
        <name>(3S)-3-hydroxy-3-methylglutaryl-CoA</name>
        <dbReference type="ChEBI" id="CHEBI:43074"/>
    </ligand>
</feature>
<organism evidence="7">
    <name type="scientific">Streptomyces sp. NBC_00049</name>
    <dbReference type="NCBI Taxonomy" id="2903617"/>
    <lineage>
        <taxon>Bacteria</taxon>
        <taxon>Bacillati</taxon>
        <taxon>Actinomycetota</taxon>
        <taxon>Actinomycetes</taxon>
        <taxon>Kitasatosporales</taxon>
        <taxon>Streptomycetaceae</taxon>
        <taxon>Streptomyces</taxon>
    </lineage>
</organism>
<dbReference type="Pfam" id="PF08540">
    <property type="entry name" value="HMG_CoA_synt_C"/>
    <property type="match status" value="2"/>
</dbReference>
<dbReference type="AlphaFoldDB" id="A0AAU2JXA6"/>
<name>A0AAU2JXA6_9ACTN</name>
<dbReference type="GO" id="GO:0006084">
    <property type="term" value="P:acetyl-CoA metabolic process"/>
    <property type="evidence" value="ECO:0007669"/>
    <property type="project" value="InterPro"/>
</dbReference>
<comment type="similarity">
    <text evidence="1">Belongs to the thiolase-like superfamily. HMG-CoA synthase family.</text>
</comment>
<dbReference type="Gene3D" id="3.40.47.10">
    <property type="match status" value="2"/>
</dbReference>
<reference evidence="7" key="1">
    <citation type="submission" date="2022-10" db="EMBL/GenBank/DDBJ databases">
        <title>The complete genomes of actinobacterial strains from the NBC collection.</title>
        <authorList>
            <person name="Joergensen T.S."/>
            <person name="Alvarez Arevalo M."/>
            <person name="Sterndorff E.B."/>
            <person name="Faurdal D."/>
            <person name="Vuksanovic O."/>
            <person name="Mourched A.-S."/>
            <person name="Charusanti P."/>
            <person name="Shaw S."/>
            <person name="Blin K."/>
            <person name="Weber T."/>
        </authorList>
    </citation>
    <scope>NUCLEOTIDE SEQUENCE</scope>
    <source>
        <strain evidence="7">NBC_00049</strain>
    </source>
</reference>
<feature type="active site" description="Proton donor/acceptor" evidence="3">
    <location>
        <position position="83"/>
    </location>
</feature>
<dbReference type="SUPFAM" id="SSF53901">
    <property type="entry name" value="Thiolase-like"/>
    <property type="match status" value="2"/>
</dbReference>
<proteinExistence type="inferred from homology"/>
<evidence type="ECO:0000259" key="6">
    <source>
        <dbReference type="Pfam" id="PF08540"/>
    </source>
</evidence>
<dbReference type="NCBIfam" id="TIGR01835">
    <property type="entry name" value="HMG-CoA-S_prok"/>
    <property type="match status" value="1"/>
</dbReference>
<keyword evidence="7" id="KW-0012">Acyltransferase</keyword>
<feature type="active site" description="Acyl-thioester intermediate" evidence="3">
    <location>
        <position position="115"/>
    </location>
</feature>
<keyword evidence="2 7" id="KW-0808">Transferase</keyword>
<accession>A0AAU2JXA6</accession>
<dbReference type="InterPro" id="IPR013746">
    <property type="entry name" value="HMG_CoA_synt_C_dom"/>
</dbReference>